<dbReference type="PANTHER" id="PTHR33153:SF3">
    <property type="entry name" value="TRAFFICKING PROTEIN PARTICLE COMPLEX SUBUNIT 11 DOMAIN-CONTAINING PROTEIN"/>
    <property type="match status" value="1"/>
</dbReference>
<dbReference type="InterPro" id="IPR057191">
    <property type="entry name" value="DUF7869"/>
</dbReference>
<dbReference type="PANTHER" id="PTHR33153">
    <property type="entry name" value="MYND-TYPE DOMAIN-CONTAINING PROTEIN"/>
    <property type="match status" value="1"/>
</dbReference>
<evidence type="ECO:0000313" key="4">
    <source>
        <dbReference type="Proteomes" id="UP001633002"/>
    </source>
</evidence>
<evidence type="ECO:0000256" key="1">
    <source>
        <dbReference type="SAM" id="MobiDB-lite"/>
    </source>
</evidence>
<name>A0ABD3GIV5_9MARC</name>
<dbReference type="AlphaFoldDB" id="A0ABD3GIV5"/>
<keyword evidence="4" id="KW-1185">Reference proteome</keyword>
<feature type="region of interest" description="Disordered" evidence="1">
    <location>
        <begin position="93"/>
        <end position="121"/>
    </location>
</feature>
<feature type="domain" description="DUF7869" evidence="2">
    <location>
        <begin position="666"/>
        <end position="695"/>
    </location>
</feature>
<dbReference type="Proteomes" id="UP001633002">
    <property type="component" value="Unassembled WGS sequence"/>
</dbReference>
<comment type="caution">
    <text evidence="3">The sequence shown here is derived from an EMBL/GenBank/DDBJ whole genome shotgun (WGS) entry which is preliminary data.</text>
</comment>
<evidence type="ECO:0000259" key="2">
    <source>
        <dbReference type="Pfam" id="PF25273"/>
    </source>
</evidence>
<feature type="compositionally biased region" description="Basic and acidic residues" evidence="1">
    <location>
        <begin position="50"/>
        <end position="60"/>
    </location>
</feature>
<protein>
    <recommendedName>
        <fullName evidence="2">DUF7869 domain-containing protein</fullName>
    </recommendedName>
</protein>
<reference evidence="3 4" key="1">
    <citation type="submission" date="2024-09" db="EMBL/GenBank/DDBJ databases">
        <title>Chromosome-scale assembly of Riccia sorocarpa.</title>
        <authorList>
            <person name="Paukszto L."/>
        </authorList>
    </citation>
    <scope>NUCLEOTIDE SEQUENCE [LARGE SCALE GENOMIC DNA]</scope>
    <source>
        <strain evidence="3">LP-2024</strain>
        <tissue evidence="3">Aerial parts of the thallus</tissue>
    </source>
</reference>
<sequence length="968" mass="110626">MMVSVLTAISDSTLLPYPNDGAETVKEAVGGFVLWDRSAARPKVDEVTLEEQLSRDDQDGHNTAFPSAPSSSKRYKAVQGSRAIVPYTGVIHESYPDSSSGSESSASEKEEGEDSEVKDDSLRGYKNRNTWKGKNVRIFKRGAAIVEIAKGRIIFPSSSASVGGVVIGEENAGIVVLEVIDSVDPMVLRQELPNFTSGQPLLCTWPICSLRIEENGQVLGDLYSTYEDADFAHHTQHSQAGVRKRAYFSTKRKLKTEEEKLSARLKRRADKKLLDANILSDMMKGCSCDERCCQSWSVEEVKEVRKEIYGVKFEKKLDLIYQKINASQARTDGLVLCYNGRYVCPKAFWQFHRVCKSSYYMYRGDSKKGAKQGYHGNTGTYKPRESTIHAEAILKKILSEMSEPMPHLNFDNSNNNGTDSLYHRLPSCYDKQDIYTEHSIKMEHRGGSKLSRGKFYDMWNKKFANFDFHKKSAFARCTECEKFKVWLTRDRNEETRKGYEVDRQKHLQLQMSGRSCYYSHNQLAIDEPSLYKSSIHDGMDSNKTVVPRLDNYVKALSGVGMPVPVKIAGILNRGHGPPSIAHVSIGGLWRSDPNFTVTSIVKYLRDCEDFDGDMRGDLAFEKELEHPLLNAFMNKDIFLKTVVGADSLLRRETTSSESDLLDKPFNKLPPTFYIQLDNSGKDNKNWVMMAFFSELDNKPMYQFQEVYGGPWLPTYGDSLWMRLDRKSKTDFFVVPPPDQEPLSSGMASNHAATEDIVTYLKAYIKHIKSIRDKTNPSSECYETDTSIIAYWENIKSLFEKPKEDDILAQEAEEELAERNQLFVRNLAEMERERFVSIVDIESGVMLLIRPSDDFVVKDYFWVAKAVSGVIRQRKPSDPISMYEVKVEWYRPKHRLSNATDAQRYNQCLCNTQEWEKDPSPYEEEFLYVNASACVHQWKSKSRSEKLKIPEYILRIARDILDRIAQEEI</sequence>
<organism evidence="3 4">
    <name type="scientific">Riccia sorocarpa</name>
    <dbReference type="NCBI Taxonomy" id="122646"/>
    <lineage>
        <taxon>Eukaryota</taxon>
        <taxon>Viridiplantae</taxon>
        <taxon>Streptophyta</taxon>
        <taxon>Embryophyta</taxon>
        <taxon>Marchantiophyta</taxon>
        <taxon>Marchantiopsida</taxon>
        <taxon>Marchantiidae</taxon>
        <taxon>Marchantiales</taxon>
        <taxon>Ricciaceae</taxon>
        <taxon>Riccia</taxon>
    </lineage>
</organism>
<accession>A0ABD3GIV5</accession>
<dbReference type="Pfam" id="PF25273">
    <property type="entry name" value="DUF7869"/>
    <property type="match status" value="1"/>
</dbReference>
<proteinExistence type="predicted"/>
<evidence type="ECO:0000313" key="3">
    <source>
        <dbReference type="EMBL" id="KAL3677950.1"/>
    </source>
</evidence>
<feature type="compositionally biased region" description="Low complexity" evidence="1">
    <location>
        <begin position="96"/>
        <end position="105"/>
    </location>
</feature>
<gene>
    <name evidence="3" type="ORF">R1sor_020906</name>
</gene>
<feature type="region of interest" description="Disordered" evidence="1">
    <location>
        <begin position="50"/>
        <end position="77"/>
    </location>
</feature>
<dbReference type="EMBL" id="JBJQOH010000007">
    <property type="protein sequence ID" value="KAL3677950.1"/>
    <property type="molecule type" value="Genomic_DNA"/>
</dbReference>